<comment type="similarity">
    <text evidence="2">Belongs to the ORC3 family.</text>
</comment>
<protein>
    <recommendedName>
        <fullName evidence="3">Origin recognition complex subunit 3</fullName>
    </recommendedName>
</protein>
<dbReference type="InterPro" id="IPR020795">
    <property type="entry name" value="ORC3"/>
</dbReference>
<feature type="domain" description="Origin recognition complex subunit 3 winged helix C-terminal" evidence="11">
    <location>
        <begin position="569"/>
        <end position="678"/>
    </location>
</feature>
<name>A0AAW1JCJ3_POPJA</name>
<accession>A0AAW1JCJ3</accession>
<comment type="subunit">
    <text evidence="8">Component of ORC, a complex composed of at least 6 subunits: ORC1, ORC2, ORC3, ORC4, ORC5 and ORC6. ORC is regulated in a cell-cycle dependent manner. It is sequentially assembled at the exit from anaphase of mitosis and disassembled as cells enter S phase.</text>
</comment>
<keyword evidence="6" id="KW-0238">DNA-binding</keyword>
<evidence type="ECO:0000313" key="14">
    <source>
        <dbReference type="Proteomes" id="UP001458880"/>
    </source>
</evidence>
<evidence type="ECO:0000256" key="2">
    <source>
        <dbReference type="ARBA" id="ARBA00010977"/>
    </source>
</evidence>
<dbReference type="AlphaFoldDB" id="A0AAW1JCJ3"/>
<dbReference type="GO" id="GO:0005656">
    <property type="term" value="C:nuclear pre-replicative complex"/>
    <property type="evidence" value="ECO:0007669"/>
    <property type="project" value="TreeGrafter"/>
</dbReference>
<sequence>MASNISVSKGVFVFKNNAKSLKYRKESTTNVNFNIYSDEPWYHTYSNLWKNIAKKIDALNKDMYSSMLTDLITFIKSSYSNDVSEIPTAALLTGMNMPDHMAQFATLLKKVKQDISPHVVCLYSQDCQNIKSFSENMINQFINGNVPFLEDDSQFETEPKHKLKKTQLNFPMLQAWYEKEHDVWKQNKSEKQLRKHQRKVLVVVLPDLESFPNKILQDFILICSSYLNILPFVFVFGIATSISIIHRTLPYHVSSKVNIQYFNSQSSTVYLNNVLEEVLLTDECPFHLGSKIFSLLMDVFLFYDLSVTGFIKKYKYAMLEHFNYGTAMTLCTKKNPVDIIAKFNHEDCENARALLSFRKLVESESNMNKIKLLTNDKYFKSVLQQEICKIQQYLNTFHLYLKCLKILVSDLPNNPLGKQIRELYSKAITSDITKSNDYKACIQLLQFQSKDDLEDKLSQLTELIKNECKPSNPNKDALKADLKIIYEYLEEIENCDKATSEADILVQKIENVNITNTKNRKEFREMLQKGTQQIKPSSKYEAAKNKSCNNEIFFFNDASIDNHVIGSHRAAIHTALNDPFHYLQCNCCKKRNEEAIPKTMPDICIIYKLHLEYGKMINLYDWLQAFVSIVNPCTEDEDDNGTDPALQARFTLAVAELEFLGFIKSSKRKTDHVQRLTWGG</sequence>
<dbReference type="InterPro" id="IPR045663">
    <property type="entry name" value="ORC3_ins"/>
</dbReference>
<evidence type="ECO:0000259" key="10">
    <source>
        <dbReference type="Pfam" id="PF07034"/>
    </source>
</evidence>
<dbReference type="Proteomes" id="UP001458880">
    <property type="component" value="Unassembled WGS sequence"/>
</dbReference>
<evidence type="ECO:0000256" key="7">
    <source>
        <dbReference type="ARBA" id="ARBA00023242"/>
    </source>
</evidence>
<comment type="subcellular location">
    <subcellularLocation>
        <location evidence="1">Nucleus</location>
    </subcellularLocation>
</comment>
<gene>
    <name evidence="13" type="ORF">QE152_g30837</name>
</gene>
<evidence type="ECO:0000256" key="8">
    <source>
        <dbReference type="ARBA" id="ARBA00026084"/>
    </source>
</evidence>
<dbReference type="GO" id="GO:0031261">
    <property type="term" value="C:DNA replication preinitiation complex"/>
    <property type="evidence" value="ECO:0007669"/>
    <property type="project" value="TreeGrafter"/>
</dbReference>
<evidence type="ECO:0000256" key="5">
    <source>
        <dbReference type="ARBA" id="ARBA00022705"/>
    </source>
</evidence>
<keyword evidence="5" id="KW-0235">DNA replication</keyword>
<dbReference type="PANTHER" id="PTHR12748:SF0">
    <property type="entry name" value="ORIGIN RECOGNITION COMPLEX SUBUNIT 3"/>
    <property type="match status" value="1"/>
</dbReference>
<dbReference type="CDD" id="cd20704">
    <property type="entry name" value="Orc3"/>
    <property type="match status" value="1"/>
</dbReference>
<keyword evidence="14" id="KW-1185">Reference proteome</keyword>
<evidence type="ECO:0000313" key="13">
    <source>
        <dbReference type="EMBL" id="KAK9701069.1"/>
    </source>
</evidence>
<dbReference type="GO" id="GO:0003688">
    <property type="term" value="F:DNA replication origin binding"/>
    <property type="evidence" value="ECO:0007669"/>
    <property type="project" value="TreeGrafter"/>
</dbReference>
<keyword evidence="7" id="KW-0539">Nucleus</keyword>
<dbReference type="Pfam" id="PF07034">
    <property type="entry name" value="ORC3_N"/>
    <property type="match status" value="1"/>
</dbReference>
<comment type="caution">
    <text evidence="13">The sequence shown here is derived from an EMBL/GenBank/DDBJ whole genome shotgun (WGS) entry which is preliminary data.</text>
</comment>
<keyword evidence="4" id="KW-0597">Phosphoprotein</keyword>
<dbReference type="GO" id="GO:0006270">
    <property type="term" value="P:DNA replication initiation"/>
    <property type="evidence" value="ECO:0007669"/>
    <property type="project" value="TreeGrafter"/>
</dbReference>
<organism evidence="13 14">
    <name type="scientific">Popillia japonica</name>
    <name type="common">Japanese beetle</name>
    <dbReference type="NCBI Taxonomy" id="7064"/>
    <lineage>
        <taxon>Eukaryota</taxon>
        <taxon>Metazoa</taxon>
        <taxon>Ecdysozoa</taxon>
        <taxon>Arthropoda</taxon>
        <taxon>Hexapoda</taxon>
        <taxon>Insecta</taxon>
        <taxon>Pterygota</taxon>
        <taxon>Neoptera</taxon>
        <taxon>Endopterygota</taxon>
        <taxon>Coleoptera</taxon>
        <taxon>Polyphaga</taxon>
        <taxon>Scarabaeiformia</taxon>
        <taxon>Scarabaeidae</taxon>
        <taxon>Rutelinae</taxon>
        <taxon>Popillia</taxon>
    </lineage>
</organism>
<proteinExistence type="inferred from homology"/>
<evidence type="ECO:0000259" key="11">
    <source>
        <dbReference type="Pfam" id="PF18137"/>
    </source>
</evidence>
<feature type="domain" description="Origin recognition complex subunit 3 insertion" evidence="12">
    <location>
        <begin position="341"/>
        <end position="548"/>
    </location>
</feature>
<evidence type="ECO:0000256" key="3">
    <source>
        <dbReference type="ARBA" id="ARBA00019085"/>
    </source>
</evidence>
<reference evidence="13 14" key="1">
    <citation type="journal article" date="2024" name="BMC Genomics">
        <title>De novo assembly and annotation of Popillia japonica's genome with initial clues to its potential as an invasive pest.</title>
        <authorList>
            <person name="Cucini C."/>
            <person name="Boschi S."/>
            <person name="Funari R."/>
            <person name="Cardaioli E."/>
            <person name="Iannotti N."/>
            <person name="Marturano G."/>
            <person name="Paoli F."/>
            <person name="Bruttini M."/>
            <person name="Carapelli A."/>
            <person name="Frati F."/>
            <person name="Nardi F."/>
        </authorList>
    </citation>
    <scope>NUCLEOTIDE SEQUENCE [LARGE SCALE GENOMIC DNA]</scope>
    <source>
        <strain evidence="13">DMR45628</strain>
    </source>
</reference>
<dbReference type="InterPro" id="IPR040855">
    <property type="entry name" value="ORC_WH_C"/>
</dbReference>
<dbReference type="GO" id="GO:0005664">
    <property type="term" value="C:nuclear origin of replication recognition complex"/>
    <property type="evidence" value="ECO:0007669"/>
    <property type="project" value="InterPro"/>
</dbReference>
<feature type="domain" description="Origin recognition complex subunit 3 N-terminal" evidence="10">
    <location>
        <begin position="4"/>
        <end position="327"/>
    </location>
</feature>
<evidence type="ECO:0000256" key="1">
    <source>
        <dbReference type="ARBA" id="ARBA00004123"/>
    </source>
</evidence>
<dbReference type="InterPro" id="IPR045667">
    <property type="entry name" value="ORC3_N"/>
</dbReference>
<dbReference type="EMBL" id="JASPKY010000423">
    <property type="protein sequence ID" value="KAK9701069.1"/>
    <property type="molecule type" value="Genomic_DNA"/>
</dbReference>
<dbReference type="PANTHER" id="PTHR12748">
    <property type="entry name" value="ORIGIN RECOGNITION COMPLEX SUBUNIT 3"/>
    <property type="match status" value="1"/>
</dbReference>
<evidence type="ECO:0000256" key="9">
    <source>
        <dbReference type="ARBA" id="ARBA00045241"/>
    </source>
</evidence>
<dbReference type="Pfam" id="PF18137">
    <property type="entry name" value="WHD_ORC"/>
    <property type="match status" value="1"/>
</dbReference>
<evidence type="ECO:0000259" key="12">
    <source>
        <dbReference type="Pfam" id="PF19675"/>
    </source>
</evidence>
<dbReference type="Pfam" id="PF19675">
    <property type="entry name" value="ORC3_ins"/>
    <property type="match status" value="1"/>
</dbReference>
<evidence type="ECO:0000256" key="6">
    <source>
        <dbReference type="ARBA" id="ARBA00023125"/>
    </source>
</evidence>
<comment type="function">
    <text evidence="9">Component of the origin recognition complex (ORC) that binds origins of replication. DNA-binding is ATP-dependent. The specific DNA sequences that define origins of replication have not been identified yet. ORC is required to assemble the pre-replication complex necessary to initiate DNA replication. Binds histone H3 and H4 trimethylation marks H3K9me3, H3K27me3 and H4K20me3.</text>
</comment>
<evidence type="ECO:0000256" key="4">
    <source>
        <dbReference type="ARBA" id="ARBA00022553"/>
    </source>
</evidence>